<feature type="transmembrane region" description="Helical" evidence="1">
    <location>
        <begin position="30"/>
        <end position="53"/>
    </location>
</feature>
<keyword evidence="1" id="KW-0472">Membrane</keyword>
<evidence type="ECO:0000256" key="1">
    <source>
        <dbReference type="SAM" id="Phobius"/>
    </source>
</evidence>
<name>A0A2P2PS22_RHIMU</name>
<sequence length="65" mass="7762">MGKVYSHAKLVHLSVWVCYLDFRMQQIFSIMLNLLLSFIFFVVYIAGFLNFFFNEGKRRCFGVKK</sequence>
<accession>A0A2P2PS22</accession>
<protein>
    <submittedName>
        <fullName evidence="2">Uncharacterized protein</fullName>
    </submittedName>
</protein>
<keyword evidence="1" id="KW-0812">Transmembrane</keyword>
<dbReference type="EMBL" id="GGEC01077063">
    <property type="protein sequence ID" value="MBX57547.1"/>
    <property type="molecule type" value="Transcribed_RNA"/>
</dbReference>
<reference evidence="2" key="1">
    <citation type="submission" date="2018-02" db="EMBL/GenBank/DDBJ databases">
        <title>Rhizophora mucronata_Transcriptome.</title>
        <authorList>
            <person name="Meera S.P."/>
            <person name="Sreeshan A."/>
            <person name="Augustine A."/>
        </authorList>
    </citation>
    <scope>NUCLEOTIDE SEQUENCE</scope>
    <source>
        <tissue evidence="2">Leaf</tissue>
    </source>
</reference>
<keyword evidence="1" id="KW-1133">Transmembrane helix</keyword>
<dbReference type="AlphaFoldDB" id="A0A2P2PS22"/>
<organism evidence="2">
    <name type="scientific">Rhizophora mucronata</name>
    <name type="common">Asiatic mangrove</name>
    <dbReference type="NCBI Taxonomy" id="61149"/>
    <lineage>
        <taxon>Eukaryota</taxon>
        <taxon>Viridiplantae</taxon>
        <taxon>Streptophyta</taxon>
        <taxon>Embryophyta</taxon>
        <taxon>Tracheophyta</taxon>
        <taxon>Spermatophyta</taxon>
        <taxon>Magnoliopsida</taxon>
        <taxon>eudicotyledons</taxon>
        <taxon>Gunneridae</taxon>
        <taxon>Pentapetalae</taxon>
        <taxon>rosids</taxon>
        <taxon>fabids</taxon>
        <taxon>Malpighiales</taxon>
        <taxon>Rhizophoraceae</taxon>
        <taxon>Rhizophora</taxon>
    </lineage>
</organism>
<proteinExistence type="predicted"/>
<evidence type="ECO:0000313" key="2">
    <source>
        <dbReference type="EMBL" id="MBX57547.1"/>
    </source>
</evidence>